<keyword evidence="2" id="KW-1133">Transmembrane helix</keyword>
<gene>
    <name evidence="3" type="ORF">AYI69_g3070</name>
</gene>
<dbReference type="AlphaFoldDB" id="A0A1R1YKQ9"/>
<feature type="region of interest" description="Disordered" evidence="1">
    <location>
        <begin position="1"/>
        <end position="39"/>
    </location>
</feature>
<dbReference type="Proteomes" id="UP000187429">
    <property type="component" value="Unassembled WGS sequence"/>
</dbReference>
<organism evidence="3 4">
    <name type="scientific">Smittium culicis</name>
    <dbReference type="NCBI Taxonomy" id="133412"/>
    <lineage>
        <taxon>Eukaryota</taxon>
        <taxon>Fungi</taxon>
        <taxon>Fungi incertae sedis</taxon>
        <taxon>Zoopagomycota</taxon>
        <taxon>Kickxellomycotina</taxon>
        <taxon>Harpellomycetes</taxon>
        <taxon>Harpellales</taxon>
        <taxon>Legeriomycetaceae</taxon>
        <taxon>Smittium</taxon>
    </lineage>
</organism>
<keyword evidence="4" id="KW-1185">Reference proteome</keyword>
<proteinExistence type="predicted"/>
<reference evidence="4" key="1">
    <citation type="submission" date="2017-01" db="EMBL/GenBank/DDBJ databases">
        <authorList>
            <person name="Wang Y."/>
            <person name="White M."/>
            <person name="Kvist S."/>
            <person name="Moncalvo J.-M."/>
        </authorList>
    </citation>
    <scope>NUCLEOTIDE SEQUENCE [LARGE SCALE GENOMIC DNA]</scope>
    <source>
        <strain evidence="4">ID-206-W2</strain>
    </source>
</reference>
<dbReference type="EMBL" id="LSSM01000988">
    <property type="protein sequence ID" value="OMJ27492.1"/>
    <property type="molecule type" value="Genomic_DNA"/>
</dbReference>
<evidence type="ECO:0000313" key="4">
    <source>
        <dbReference type="Proteomes" id="UP000187429"/>
    </source>
</evidence>
<keyword evidence="2" id="KW-0472">Membrane</keyword>
<sequence>MMSKLSSESGIKKTDPTIAPELDPRTENPTARTGEHDTPQHIGFRLVDATFALLQVSSGWILVVLVSITPCIRERN</sequence>
<evidence type="ECO:0000256" key="1">
    <source>
        <dbReference type="SAM" id="MobiDB-lite"/>
    </source>
</evidence>
<accession>A0A1R1YKQ9</accession>
<evidence type="ECO:0000256" key="2">
    <source>
        <dbReference type="SAM" id="Phobius"/>
    </source>
</evidence>
<keyword evidence="2" id="KW-0812">Transmembrane</keyword>
<feature type="transmembrane region" description="Helical" evidence="2">
    <location>
        <begin position="51"/>
        <end position="72"/>
    </location>
</feature>
<name>A0A1R1YKQ9_9FUNG</name>
<protein>
    <submittedName>
        <fullName evidence="3">Uncharacterized protein</fullName>
    </submittedName>
</protein>
<comment type="caution">
    <text evidence="3">The sequence shown here is derived from an EMBL/GenBank/DDBJ whole genome shotgun (WGS) entry which is preliminary data.</text>
</comment>
<evidence type="ECO:0000313" key="3">
    <source>
        <dbReference type="EMBL" id="OMJ27492.1"/>
    </source>
</evidence>